<accession>A0A9P6FTF3</accession>
<sequence>MSAPHVITHSLDLETINVSSRNGLWSSLSQYLKSVSYDLKFDTVKARSSLLGKIRELRNNPRRANMIHSIVAIGAYTILELNQTDNGLSPFNIYDDFQNTSLSLDQVRKLYRQFAVDHGLTIASKVMDSIFCETSG</sequence>
<dbReference type="EMBL" id="JAABOA010001639">
    <property type="protein sequence ID" value="KAF9581159.1"/>
    <property type="molecule type" value="Genomic_DNA"/>
</dbReference>
<name>A0A9P6FTF3_9FUNG</name>
<reference evidence="1" key="1">
    <citation type="journal article" date="2020" name="Fungal Divers.">
        <title>Resolving the Mortierellaceae phylogeny through synthesis of multi-gene phylogenetics and phylogenomics.</title>
        <authorList>
            <person name="Vandepol N."/>
            <person name="Liber J."/>
            <person name="Desiro A."/>
            <person name="Na H."/>
            <person name="Kennedy M."/>
            <person name="Barry K."/>
            <person name="Grigoriev I.V."/>
            <person name="Miller A.N."/>
            <person name="O'Donnell K."/>
            <person name="Stajich J.E."/>
            <person name="Bonito G."/>
        </authorList>
    </citation>
    <scope>NUCLEOTIDE SEQUENCE</scope>
    <source>
        <strain evidence="1">KOD1015</strain>
    </source>
</reference>
<keyword evidence="2" id="KW-1185">Reference proteome</keyword>
<gene>
    <name evidence="1" type="ORF">BGW38_001929</name>
</gene>
<proteinExistence type="predicted"/>
<dbReference type="AlphaFoldDB" id="A0A9P6FTF3"/>
<evidence type="ECO:0000313" key="1">
    <source>
        <dbReference type="EMBL" id="KAF9581159.1"/>
    </source>
</evidence>
<protein>
    <submittedName>
        <fullName evidence="1">Uncharacterized protein</fullName>
    </submittedName>
</protein>
<dbReference type="Proteomes" id="UP000780801">
    <property type="component" value="Unassembled WGS sequence"/>
</dbReference>
<feature type="non-terminal residue" evidence="1">
    <location>
        <position position="136"/>
    </location>
</feature>
<comment type="caution">
    <text evidence="1">The sequence shown here is derived from an EMBL/GenBank/DDBJ whole genome shotgun (WGS) entry which is preliminary data.</text>
</comment>
<dbReference type="OrthoDB" id="2369467at2759"/>
<evidence type="ECO:0000313" key="2">
    <source>
        <dbReference type="Proteomes" id="UP000780801"/>
    </source>
</evidence>
<organism evidence="1 2">
    <name type="scientific">Lunasporangiospora selenospora</name>
    <dbReference type="NCBI Taxonomy" id="979761"/>
    <lineage>
        <taxon>Eukaryota</taxon>
        <taxon>Fungi</taxon>
        <taxon>Fungi incertae sedis</taxon>
        <taxon>Mucoromycota</taxon>
        <taxon>Mortierellomycotina</taxon>
        <taxon>Mortierellomycetes</taxon>
        <taxon>Mortierellales</taxon>
        <taxon>Mortierellaceae</taxon>
        <taxon>Lunasporangiospora</taxon>
    </lineage>
</organism>